<dbReference type="EMBL" id="CP120682">
    <property type="protein sequence ID" value="WKN36363.1"/>
    <property type="molecule type" value="Genomic_DNA"/>
</dbReference>
<evidence type="ECO:0000313" key="6">
    <source>
        <dbReference type="EMBL" id="WKN36363.1"/>
    </source>
</evidence>
<dbReference type="InterPro" id="IPR043795">
    <property type="entry name" value="N-alpha-Ac-DABA-like"/>
</dbReference>
<dbReference type="PANTHER" id="PTHR37326">
    <property type="entry name" value="BLL3975 PROTEIN"/>
    <property type="match status" value="1"/>
</dbReference>
<dbReference type="Pfam" id="PF24827">
    <property type="entry name" value="AstE_AspA_cat"/>
    <property type="match status" value="1"/>
</dbReference>
<reference evidence="6" key="2">
    <citation type="journal article" date="2024" name="Antonie Van Leeuwenhoek">
        <title>Roseihalotalea indica gen. nov., sp. nov., a halophilic Bacteroidetes from mesopelagic Southwest Indian Ocean with higher carbohydrate metabolic potential.</title>
        <authorList>
            <person name="Chen B."/>
            <person name="Zhang M."/>
            <person name="Lin D."/>
            <person name="Ye J."/>
            <person name="Tang K."/>
        </authorList>
    </citation>
    <scope>NUCLEOTIDE SEQUENCE</scope>
    <source>
        <strain evidence="6">TK19036</strain>
    </source>
</reference>
<organism evidence="6">
    <name type="scientific">Roseihalotalea indica</name>
    <dbReference type="NCBI Taxonomy" id="2867963"/>
    <lineage>
        <taxon>Bacteria</taxon>
        <taxon>Pseudomonadati</taxon>
        <taxon>Bacteroidota</taxon>
        <taxon>Cytophagia</taxon>
        <taxon>Cytophagales</taxon>
        <taxon>Catalimonadaceae</taxon>
        <taxon>Roseihalotalea</taxon>
    </lineage>
</organism>
<dbReference type="PIRSF" id="PIRSF039012">
    <property type="entry name" value="ASP"/>
    <property type="match status" value="1"/>
</dbReference>
<dbReference type="CDD" id="cd06251">
    <property type="entry name" value="M14_ASTE_ASPA-like"/>
    <property type="match status" value="1"/>
</dbReference>
<evidence type="ECO:0000256" key="1">
    <source>
        <dbReference type="ARBA" id="ARBA00001947"/>
    </source>
</evidence>
<feature type="domain" description="Succinylglutamate desuccinylase/Aspartoacylase catalytic" evidence="5">
    <location>
        <begin position="43"/>
        <end position="223"/>
    </location>
</feature>
<dbReference type="PANTHER" id="PTHR37326:SF2">
    <property type="entry name" value="SUCCINYLGLUTAMATE DESUCCINYLASE_ASPARTOACYLASE FAMILY PROTEIN"/>
    <property type="match status" value="1"/>
</dbReference>
<reference evidence="6" key="1">
    <citation type="journal article" date="2023" name="Comput. Struct. Biotechnol. J.">
        <title>Discovery of a novel marine Bacteroidetes with a rich repertoire of carbohydrate-active enzymes.</title>
        <authorList>
            <person name="Chen B."/>
            <person name="Liu G."/>
            <person name="Chen Q."/>
            <person name="Wang H."/>
            <person name="Liu L."/>
            <person name="Tang K."/>
        </authorList>
    </citation>
    <scope>NUCLEOTIDE SEQUENCE</scope>
    <source>
        <strain evidence="6">TK19036</strain>
    </source>
</reference>
<evidence type="ECO:0000256" key="2">
    <source>
        <dbReference type="ARBA" id="ARBA00022723"/>
    </source>
</evidence>
<dbReference type="Gene3D" id="3.40.630.10">
    <property type="entry name" value="Zn peptidases"/>
    <property type="match status" value="1"/>
</dbReference>
<proteinExistence type="predicted"/>
<name>A0AA49GMX4_9BACT</name>
<keyword evidence="3" id="KW-0378">Hydrolase</keyword>
<evidence type="ECO:0000256" key="3">
    <source>
        <dbReference type="ARBA" id="ARBA00022801"/>
    </source>
</evidence>
<dbReference type="GO" id="GO:0016811">
    <property type="term" value="F:hydrolase activity, acting on carbon-nitrogen (but not peptide) bonds, in linear amides"/>
    <property type="evidence" value="ECO:0007669"/>
    <property type="project" value="InterPro"/>
</dbReference>
<dbReference type="InterPro" id="IPR053138">
    <property type="entry name" value="N-alpha-Ac-DABA_deacetylase"/>
</dbReference>
<keyword evidence="2" id="KW-0479">Metal-binding</keyword>
<evidence type="ECO:0000256" key="4">
    <source>
        <dbReference type="ARBA" id="ARBA00022833"/>
    </source>
</evidence>
<gene>
    <name evidence="6" type="ORF">K4G66_28800</name>
</gene>
<dbReference type="GO" id="GO:0016788">
    <property type="term" value="F:hydrolase activity, acting on ester bonds"/>
    <property type="evidence" value="ECO:0007669"/>
    <property type="project" value="InterPro"/>
</dbReference>
<evidence type="ECO:0000259" key="5">
    <source>
        <dbReference type="Pfam" id="PF24827"/>
    </source>
</evidence>
<keyword evidence="4" id="KW-0862">Zinc</keyword>
<comment type="cofactor">
    <cofactor evidence="1">
        <name>Zn(2+)</name>
        <dbReference type="ChEBI" id="CHEBI:29105"/>
    </cofactor>
</comment>
<dbReference type="InterPro" id="IPR055438">
    <property type="entry name" value="AstE_AspA_cat"/>
</dbReference>
<dbReference type="AlphaFoldDB" id="A0AA49GMX4"/>
<accession>A0AA49GMX4</accession>
<sequence>MPFEINGEMIHPGEQKKVIVNIAMLPSHSSIDISVTISRSREPGPILLLLGGLHGDEINGVEIVRRMLEKNTVLPKRGTTICVPILNIFGFIHFSRYVPDGKDVNRSFPGNKNGSLASRVAHYFMHDIIPKIDYGVDFHTGGADRSNFPQIRCAFRDEQTVPLAEAFGAPFTLNSPYRPRSLRQSAARLGKPMLVFEGGESSRFDEFAIEQGMQGTERLMAHLGMIDRPKKESTYSNQVLLRSGWVRAKHSGIFRIKVSNGTHVNKRQVLGTINDPFGDFKVVVKSPIDGFIIGVNNNPIVHQGDAIIHIGLLK</sequence>
<protein>
    <submittedName>
        <fullName evidence="6">Succinylglutamate desuccinylase/aspartoacylase family protein</fullName>
    </submittedName>
</protein>
<dbReference type="GO" id="GO:0046872">
    <property type="term" value="F:metal ion binding"/>
    <property type="evidence" value="ECO:0007669"/>
    <property type="project" value="UniProtKB-KW"/>
</dbReference>
<dbReference type="SUPFAM" id="SSF53187">
    <property type="entry name" value="Zn-dependent exopeptidases"/>
    <property type="match status" value="1"/>
</dbReference>